<feature type="compositionally biased region" description="Low complexity" evidence="1">
    <location>
        <begin position="133"/>
        <end position="147"/>
    </location>
</feature>
<gene>
    <name evidence="2" type="ORF">FB559_6031</name>
</gene>
<accession>A0A543CT86</accession>
<dbReference type="EMBL" id="VFOZ01000001">
    <property type="protein sequence ID" value="TQM00320.1"/>
    <property type="molecule type" value="Genomic_DNA"/>
</dbReference>
<dbReference type="AlphaFoldDB" id="A0A543CT86"/>
<reference evidence="2 3" key="1">
    <citation type="submission" date="2019-06" db="EMBL/GenBank/DDBJ databases">
        <title>Sequencing the genomes of 1000 actinobacteria strains.</title>
        <authorList>
            <person name="Klenk H.-P."/>
        </authorList>
    </citation>
    <scope>NUCLEOTIDE SEQUENCE [LARGE SCALE GENOMIC DNA]</scope>
    <source>
        <strain evidence="2 3">DSM 102200</strain>
    </source>
</reference>
<feature type="region of interest" description="Disordered" evidence="1">
    <location>
        <begin position="52"/>
        <end position="87"/>
    </location>
</feature>
<evidence type="ECO:0000313" key="2">
    <source>
        <dbReference type="EMBL" id="TQM00320.1"/>
    </source>
</evidence>
<proteinExistence type="predicted"/>
<name>A0A543CT86_9ACTN</name>
<dbReference type="Proteomes" id="UP000316096">
    <property type="component" value="Unassembled WGS sequence"/>
</dbReference>
<feature type="region of interest" description="Disordered" evidence="1">
    <location>
        <begin position="123"/>
        <end position="147"/>
    </location>
</feature>
<comment type="caution">
    <text evidence="2">The sequence shown here is derived from an EMBL/GenBank/DDBJ whole genome shotgun (WGS) entry which is preliminary data.</text>
</comment>
<keyword evidence="3" id="KW-1185">Reference proteome</keyword>
<dbReference type="RefSeq" id="WP_141959767.1">
    <property type="nucleotide sequence ID" value="NZ_VFOZ01000001.1"/>
</dbReference>
<sequence length="158" mass="16315">MMRDSRANAAHGHRWALWLFLFVGVVLQSGLCPPNTHAGVLGATARPCFTPTAGAPPEVEGGGHTAGSGRATDAGRPCAPAPRPHHHPPCGVMTHRGAPQQRSIAAWQTAAMPRCPEPAVYAAESGGPGLTCPPGRSSRPPAPRSGARLLIDLCASRT</sequence>
<protein>
    <submittedName>
        <fullName evidence="2">Uncharacterized protein</fullName>
    </submittedName>
</protein>
<evidence type="ECO:0000256" key="1">
    <source>
        <dbReference type="SAM" id="MobiDB-lite"/>
    </source>
</evidence>
<organism evidence="2 3">
    <name type="scientific">Actinoallomurus bryophytorum</name>
    <dbReference type="NCBI Taxonomy" id="1490222"/>
    <lineage>
        <taxon>Bacteria</taxon>
        <taxon>Bacillati</taxon>
        <taxon>Actinomycetota</taxon>
        <taxon>Actinomycetes</taxon>
        <taxon>Streptosporangiales</taxon>
        <taxon>Thermomonosporaceae</taxon>
        <taxon>Actinoallomurus</taxon>
    </lineage>
</organism>
<evidence type="ECO:0000313" key="3">
    <source>
        <dbReference type="Proteomes" id="UP000316096"/>
    </source>
</evidence>